<dbReference type="HAMAP" id="MF_00094">
    <property type="entry name" value="Rel_fac_2"/>
    <property type="match status" value="1"/>
</dbReference>
<dbReference type="PROSITE" id="PS00745">
    <property type="entry name" value="RF_PROK_I"/>
    <property type="match status" value="1"/>
</dbReference>
<comment type="function">
    <text evidence="4">Peptide chain release factor 2 directs the termination of translation in response to the peptide chain termination codons UGA and UAA.</text>
</comment>
<name>A0A5C5YCG9_9PLAN</name>
<feature type="coiled-coil region" evidence="6">
    <location>
        <begin position="30"/>
        <end position="74"/>
    </location>
</feature>
<dbReference type="Gene3D" id="3.30.160.20">
    <property type="match status" value="1"/>
</dbReference>
<dbReference type="Gene3D" id="3.30.70.1660">
    <property type="match status" value="1"/>
</dbReference>
<gene>
    <name evidence="4 8" type="primary">prfB</name>
    <name evidence="8" type="ORF">Pan14r_43620</name>
</gene>
<dbReference type="PANTHER" id="PTHR43116:SF3">
    <property type="entry name" value="CLASS I PEPTIDE CHAIN RELEASE FACTOR"/>
    <property type="match status" value="1"/>
</dbReference>
<keyword evidence="2 4" id="KW-0488">Methylation</keyword>
<evidence type="ECO:0000313" key="9">
    <source>
        <dbReference type="Proteomes" id="UP000317238"/>
    </source>
</evidence>
<keyword evidence="3 4" id="KW-0648">Protein biosynthesis</keyword>
<feature type="modified residue" description="N5-methylglutamine" evidence="4">
    <location>
        <position position="210"/>
    </location>
</feature>
<dbReference type="Pfam" id="PF00472">
    <property type="entry name" value="RF-1"/>
    <property type="match status" value="1"/>
</dbReference>
<dbReference type="PANTHER" id="PTHR43116">
    <property type="entry name" value="PEPTIDE CHAIN RELEASE FACTOR 2"/>
    <property type="match status" value="1"/>
</dbReference>
<evidence type="ECO:0000256" key="6">
    <source>
        <dbReference type="SAM" id="Coils"/>
    </source>
</evidence>
<dbReference type="GO" id="GO:0005737">
    <property type="term" value="C:cytoplasm"/>
    <property type="evidence" value="ECO:0007669"/>
    <property type="project" value="UniProtKB-SubCell"/>
</dbReference>
<evidence type="ECO:0000259" key="7">
    <source>
        <dbReference type="PROSITE" id="PS00745"/>
    </source>
</evidence>
<evidence type="ECO:0000256" key="2">
    <source>
        <dbReference type="ARBA" id="ARBA00022481"/>
    </source>
</evidence>
<evidence type="ECO:0000256" key="1">
    <source>
        <dbReference type="ARBA" id="ARBA00010835"/>
    </source>
</evidence>
<dbReference type="InterPro" id="IPR000352">
    <property type="entry name" value="Pep_chain_release_fac_I"/>
</dbReference>
<keyword evidence="4" id="KW-0963">Cytoplasm</keyword>
<dbReference type="NCBIfam" id="TIGR00020">
    <property type="entry name" value="prfB"/>
    <property type="match status" value="1"/>
</dbReference>
<evidence type="ECO:0000313" key="8">
    <source>
        <dbReference type="EMBL" id="TWT72045.1"/>
    </source>
</evidence>
<organism evidence="8 9">
    <name type="scientific">Crateriforma conspicua</name>
    <dbReference type="NCBI Taxonomy" id="2527996"/>
    <lineage>
        <taxon>Bacteria</taxon>
        <taxon>Pseudomonadati</taxon>
        <taxon>Planctomycetota</taxon>
        <taxon>Planctomycetia</taxon>
        <taxon>Planctomycetales</taxon>
        <taxon>Planctomycetaceae</taxon>
        <taxon>Crateriforma</taxon>
    </lineage>
</organism>
<dbReference type="EMBL" id="SJPL01000001">
    <property type="protein sequence ID" value="TWT72045.1"/>
    <property type="molecule type" value="Genomic_DNA"/>
</dbReference>
<comment type="PTM">
    <text evidence="4">Methylated by PrmC. Methylation increases the termination efficiency of RF2.</text>
</comment>
<dbReference type="Proteomes" id="UP000317238">
    <property type="component" value="Unassembled WGS sequence"/>
</dbReference>
<dbReference type="Gene3D" id="1.20.58.410">
    <property type="entry name" value="Release factor"/>
    <property type="match status" value="1"/>
</dbReference>
<dbReference type="InterPro" id="IPR045853">
    <property type="entry name" value="Pep_chain_release_fac_I_sf"/>
</dbReference>
<comment type="caution">
    <text evidence="8">The sequence shown here is derived from an EMBL/GenBank/DDBJ whole genome shotgun (WGS) entry which is preliminary data.</text>
</comment>
<keyword evidence="6" id="KW-0175">Coiled coil</keyword>
<dbReference type="InterPro" id="IPR005139">
    <property type="entry name" value="PCRF"/>
</dbReference>
<evidence type="ECO:0000256" key="5">
    <source>
        <dbReference type="NCBIfam" id="TIGR00020"/>
    </source>
</evidence>
<dbReference type="SUPFAM" id="SSF75620">
    <property type="entry name" value="Release factor"/>
    <property type="match status" value="1"/>
</dbReference>
<dbReference type="InterPro" id="IPR004374">
    <property type="entry name" value="PrfB"/>
</dbReference>
<keyword evidence="9" id="KW-1185">Reference proteome</keyword>
<reference evidence="8 9" key="1">
    <citation type="submission" date="2019-02" db="EMBL/GenBank/DDBJ databases">
        <title>Deep-cultivation of Planctomycetes and their phenomic and genomic characterization uncovers novel biology.</title>
        <authorList>
            <person name="Wiegand S."/>
            <person name="Jogler M."/>
            <person name="Boedeker C."/>
            <person name="Pinto D."/>
            <person name="Vollmers J."/>
            <person name="Rivas-Marin E."/>
            <person name="Kohn T."/>
            <person name="Peeters S.H."/>
            <person name="Heuer A."/>
            <person name="Rast P."/>
            <person name="Oberbeckmann S."/>
            <person name="Bunk B."/>
            <person name="Jeske O."/>
            <person name="Meyerdierks A."/>
            <person name="Storesund J.E."/>
            <person name="Kallscheuer N."/>
            <person name="Luecker S."/>
            <person name="Lage O.M."/>
            <person name="Pohl T."/>
            <person name="Merkel B.J."/>
            <person name="Hornburger P."/>
            <person name="Mueller R.-W."/>
            <person name="Bruemmer F."/>
            <person name="Labrenz M."/>
            <person name="Spormann A.M."/>
            <person name="Op Den Camp H."/>
            <person name="Overmann J."/>
            <person name="Amann R."/>
            <person name="Jetten M.S.M."/>
            <person name="Mascher T."/>
            <person name="Medema M.H."/>
            <person name="Devos D.P."/>
            <person name="Kaster A.-K."/>
            <person name="Ovreas L."/>
            <person name="Rohde M."/>
            <person name="Galperin M.Y."/>
            <person name="Jogler C."/>
        </authorList>
    </citation>
    <scope>NUCLEOTIDE SEQUENCE [LARGE SCALE GENOMIC DNA]</scope>
    <source>
        <strain evidence="8 9">Pan14r</strain>
    </source>
</reference>
<comment type="subcellular location">
    <subcellularLocation>
        <location evidence="4">Cytoplasm</location>
    </subcellularLocation>
</comment>
<evidence type="ECO:0000256" key="3">
    <source>
        <dbReference type="ARBA" id="ARBA00022917"/>
    </source>
</evidence>
<evidence type="ECO:0000256" key="4">
    <source>
        <dbReference type="HAMAP-Rule" id="MF_00094"/>
    </source>
</evidence>
<dbReference type="FunFam" id="3.30.160.20:FF:000004">
    <property type="entry name" value="Peptide chain release factor 1"/>
    <property type="match status" value="1"/>
</dbReference>
<sequence>MGEPNFWDNNEEAQATIATLKGLKSVVTPMDELSTAVEDMDALFEMAEEDESIAAEVESEISRLEDVLDDLELKALLNGPNDQAGAILTINARDGGTDANDWADMLLRMYSAWAVGQEFKIELLDRQENEEAGINHASVAIRGPMAYGYLKGEEGMHRLVRISPFNSEGKRQTSFAAVSVAPEIDDSIEVEIEKKDVREDTYRAGGAGGQHVNKTDSAVRLTHEPSGIVVQCQNERSQHQNRATAWKMLRAKMARLEEERREAEVAQKYESQARTGFGSQIRNYFLHPDQRVKDARTGHYVGSFNSVMDGSELQGFLDAFLRFRAGKEVKTD</sequence>
<dbReference type="GO" id="GO:0016149">
    <property type="term" value="F:translation release factor activity, codon specific"/>
    <property type="evidence" value="ECO:0007669"/>
    <property type="project" value="UniProtKB-UniRule"/>
</dbReference>
<proteinExistence type="inferred from homology"/>
<protein>
    <recommendedName>
        <fullName evidence="4 5">Peptide chain release factor 2</fullName>
        <shortName evidence="4">RF-2</shortName>
    </recommendedName>
</protein>
<dbReference type="SMART" id="SM00937">
    <property type="entry name" value="PCRF"/>
    <property type="match status" value="1"/>
</dbReference>
<feature type="domain" description="Prokaryotic-type class I peptide chain release factors" evidence="7">
    <location>
        <begin position="203"/>
        <end position="219"/>
    </location>
</feature>
<comment type="similarity">
    <text evidence="1 4">Belongs to the prokaryotic/mitochondrial release factor family.</text>
</comment>
<dbReference type="Pfam" id="PF03462">
    <property type="entry name" value="PCRF"/>
    <property type="match status" value="1"/>
</dbReference>
<dbReference type="AlphaFoldDB" id="A0A5C5YCG9"/>
<accession>A0A5C5YCG9</accession>